<accession>A0ABV9E177</accession>
<reference evidence="11" key="1">
    <citation type="journal article" date="2019" name="Int. J. Syst. Evol. Microbiol.">
        <title>The Global Catalogue of Microorganisms (GCM) 10K type strain sequencing project: providing services to taxonomists for standard genome sequencing and annotation.</title>
        <authorList>
            <consortium name="The Broad Institute Genomics Platform"/>
            <consortium name="The Broad Institute Genome Sequencing Center for Infectious Disease"/>
            <person name="Wu L."/>
            <person name="Ma J."/>
        </authorList>
    </citation>
    <scope>NUCLEOTIDE SEQUENCE [LARGE SCALE GENOMIC DNA]</scope>
    <source>
        <strain evidence="11">XZYJ18</strain>
    </source>
</reference>
<evidence type="ECO:0000313" key="10">
    <source>
        <dbReference type="EMBL" id="MFC4564156.1"/>
    </source>
</evidence>
<keyword evidence="3 7" id="KW-0812">Transmembrane</keyword>
<feature type="transmembrane region" description="Helical" evidence="7">
    <location>
        <begin position="135"/>
        <end position="156"/>
    </location>
</feature>
<protein>
    <submittedName>
        <fullName evidence="10">SLC13 family permease</fullName>
    </submittedName>
</protein>
<feature type="transmembrane region" description="Helical" evidence="7">
    <location>
        <begin position="345"/>
        <end position="362"/>
    </location>
</feature>
<evidence type="ECO:0000256" key="7">
    <source>
        <dbReference type="SAM" id="Phobius"/>
    </source>
</evidence>
<feature type="transmembrane region" description="Helical" evidence="7">
    <location>
        <begin position="405"/>
        <end position="433"/>
    </location>
</feature>
<dbReference type="PANTHER" id="PTHR42826">
    <property type="entry name" value="DICARBOXYLATE TRANSPORTER 2.1, CHLOROPLASTIC"/>
    <property type="match status" value="1"/>
</dbReference>
<feature type="transmembrane region" description="Helical" evidence="7">
    <location>
        <begin position="374"/>
        <end position="399"/>
    </location>
</feature>
<feature type="transmembrane region" description="Helical" evidence="7">
    <location>
        <begin position="176"/>
        <end position="195"/>
    </location>
</feature>
<gene>
    <name evidence="10" type="ORF">ACFO4E_20035</name>
</gene>
<feature type="transmembrane region" description="Helical" evidence="7">
    <location>
        <begin position="300"/>
        <end position="333"/>
    </location>
</feature>
<evidence type="ECO:0000256" key="5">
    <source>
        <dbReference type="ARBA" id="ARBA00023136"/>
    </source>
</evidence>
<feature type="transmembrane region" description="Helical" evidence="7">
    <location>
        <begin position="48"/>
        <end position="70"/>
    </location>
</feature>
<evidence type="ECO:0000256" key="6">
    <source>
        <dbReference type="SAM" id="MobiDB-lite"/>
    </source>
</evidence>
<evidence type="ECO:0000256" key="3">
    <source>
        <dbReference type="ARBA" id="ARBA00022692"/>
    </source>
</evidence>
<comment type="subcellular location">
    <subcellularLocation>
        <location evidence="1">Membrane</location>
        <topology evidence="1">Multi-pass membrane protein</topology>
    </subcellularLocation>
</comment>
<evidence type="ECO:0000259" key="8">
    <source>
        <dbReference type="Pfam" id="PF03600"/>
    </source>
</evidence>
<feature type="domain" description="Dicarboxylate carrier MatC N-terminal" evidence="9">
    <location>
        <begin position="1"/>
        <end position="149"/>
    </location>
</feature>
<dbReference type="InterPro" id="IPR004680">
    <property type="entry name" value="Cit_transptr-like_dom"/>
</dbReference>
<dbReference type="InterPro" id="IPR030676">
    <property type="entry name" value="CitT-rel"/>
</dbReference>
<feature type="transmembrane region" description="Helical" evidence="7">
    <location>
        <begin position="466"/>
        <end position="490"/>
    </location>
</feature>
<feature type="transmembrane region" description="Helical" evidence="7">
    <location>
        <begin position="107"/>
        <end position="128"/>
    </location>
</feature>
<evidence type="ECO:0000256" key="4">
    <source>
        <dbReference type="ARBA" id="ARBA00022989"/>
    </source>
</evidence>
<evidence type="ECO:0000256" key="2">
    <source>
        <dbReference type="ARBA" id="ARBA00022448"/>
    </source>
</evidence>
<feature type="compositionally biased region" description="Low complexity" evidence="6">
    <location>
        <begin position="209"/>
        <end position="230"/>
    </location>
</feature>
<name>A0ABV9E177_9ACTN</name>
<dbReference type="InterPro" id="IPR009827">
    <property type="entry name" value="MatC_N"/>
</dbReference>
<feature type="domain" description="Citrate transporter-like" evidence="8">
    <location>
        <begin position="316"/>
        <end position="485"/>
    </location>
</feature>
<evidence type="ECO:0000256" key="1">
    <source>
        <dbReference type="ARBA" id="ARBA00004141"/>
    </source>
</evidence>
<keyword evidence="2" id="KW-0813">Transport</keyword>
<dbReference type="Pfam" id="PF03600">
    <property type="entry name" value="CitMHS"/>
    <property type="match status" value="1"/>
</dbReference>
<evidence type="ECO:0000313" key="11">
    <source>
        <dbReference type="Proteomes" id="UP001595923"/>
    </source>
</evidence>
<dbReference type="Pfam" id="PF07158">
    <property type="entry name" value="MatC_N"/>
    <property type="match status" value="1"/>
</dbReference>
<feature type="compositionally biased region" description="Low complexity" evidence="6">
    <location>
        <begin position="265"/>
        <end position="290"/>
    </location>
</feature>
<comment type="caution">
    <text evidence="10">The sequence shown here is derived from an EMBL/GenBank/DDBJ whole genome shotgun (WGS) entry which is preliminary data.</text>
</comment>
<feature type="region of interest" description="Disordered" evidence="6">
    <location>
        <begin position="209"/>
        <end position="290"/>
    </location>
</feature>
<dbReference type="EMBL" id="JBHSFQ010000021">
    <property type="protein sequence ID" value="MFC4564156.1"/>
    <property type="molecule type" value="Genomic_DNA"/>
</dbReference>
<proteinExistence type="predicted"/>
<organism evidence="10 11">
    <name type="scientific">Nocardiopsis mangrovi</name>
    <dbReference type="NCBI Taxonomy" id="1179818"/>
    <lineage>
        <taxon>Bacteria</taxon>
        <taxon>Bacillati</taxon>
        <taxon>Actinomycetota</taxon>
        <taxon>Actinomycetes</taxon>
        <taxon>Streptosporangiales</taxon>
        <taxon>Nocardiopsidaceae</taxon>
        <taxon>Nocardiopsis</taxon>
    </lineage>
</organism>
<sequence>MSVELVSILVLVLVFLIATFTSAHMGALALVAAFVVGTAVVGETPDDIFGGFPGDLFVILAGVTYLFALAKGNGTVDWLVQQAVRAVAGRIALIPWVMFLITAALTAVGAVVPAAVAIIAPMGMGFAARFRINPVLMGLLIINGASAGGFSPLSIFGGITNGVVARNDLGGSPLTLFVASFVFNVVLSIAVFFMFGGRKLIGRRAETAGAGAATPDGGAGAPPADAGPSGLPDPDPAPGGTGPAAPEGPGGSATVPASSGGTGTGVRTTSVPRPRTAEPGAPAPAGAAEETLTLNPERVLTVIGILALAVGALAFDLDVGLMAVSVAVVLTLVAPGSAKGAIDRIAWPTVLLVCGIVTYVSLMERIGTVEYLGGGVASIGVPLLAAFVICLIGASVSAFASTTGILGALIPLAVPFLLAGEVGVIGMITALAISSSVVDSSPFSTSGALVVANAPEEQRARVFRTLMIWGMSMILVAPLLAWTVFVVPGWW</sequence>
<evidence type="ECO:0000259" key="9">
    <source>
        <dbReference type="Pfam" id="PF07158"/>
    </source>
</evidence>
<keyword evidence="11" id="KW-1185">Reference proteome</keyword>
<dbReference type="RefSeq" id="WP_378577026.1">
    <property type="nucleotide sequence ID" value="NZ_JBHSFQ010000021.1"/>
</dbReference>
<keyword evidence="5 7" id="KW-0472">Membrane</keyword>
<dbReference type="Proteomes" id="UP001595923">
    <property type="component" value="Unassembled WGS sequence"/>
</dbReference>
<keyword evidence="4 7" id="KW-1133">Transmembrane helix</keyword>